<evidence type="ECO:0000256" key="8">
    <source>
        <dbReference type="ARBA" id="ARBA00023136"/>
    </source>
</evidence>
<comment type="subcellular location">
    <subcellularLocation>
        <location evidence="1 9">Cell inner membrane</location>
        <topology evidence="1 9">Single-pass membrane protein</topology>
    </subcellularLocation>
</comment>
<evidence type="ECO:0000256" key="5">
    <source>
        <dbReference type="ARBA" id="ARBA00022519"/>
    </source>
</evidence>
<dbReference type="PRINTS" id="PR01490">
    <property type="entry name" value="RTXTOXIND"/>
</dbReference>
<dbReference type="Pfam" id="PF25994">
    <property type="entry name" value="HH_AprE"/>
    <property type="match status" value="1"/>
</dbReference>
<dbReference type="Gene3D" id="2.40.30.170">
    <property type="match status" value="1"/>
</dbReference>
<evidence type="ECO:0000256" key="2">
    <source>
        <dbReference type="ARBA" id="ARBA00009477"/>
    </source>
</evidence>
<evidence type="ECO:0000256" key="6">
    <source>
        <dbReference type="ARBA" id="ARBA00022692"/>
    </source>
</evidence>
<dbReference type="RefSeq" id="WP_283443776.1">
    <property type="nucleotide sequence ID" value="NZ_FXUL01000016.1"/>
</dbReference>
<keyword evidence="14" id="KW-1185">Reference proteome</keyword>
<comment type="caution">
    <text evidence="13">The sequence shown here is derived from an EMBL/GenBank/DDBJ whole genome shotgun (WGS) entry which is preliminary data.</text>
</comment>
<dbReference type="NCBIfam" id="TIGR01843">
    <property type="entry name" value="type_I_hlyD"/>
    <property type="match status" value="1"/>
</dbReference>
<dbReference type="Pfam" id="PF26002">
    <property type="entry name" value="Beta-barrel_AprE"/>
    <property type="match status" value="1"/>
</dbReference>
<keyword evidence="8 9" id="KW-0472">Membrane</keyword>
<dbReference type="InterPro" id="IPR050739">
    <property type="entry name" value="MFP"/>
</dbReference>
<name>A0ABY1QIC0_9BURK</name>
<accession>A0ABY1QIC0</accession>
<reference evidence="13 14" key="1">
    <citation type="submission" date="2017-05" db="EMBL/GenBank/DDBJ databases">
        <authorList>
            <person name="Varghese N."/>
            <person name="Submissions S."/>
        </authorList>
    </citation>
    <scope>NUCLEOTIDE SEQUENCE [LARGE SCALE GENOMIC DNA]</scope>
    <source>
        <strain evidence="13 14">DSM 26001</strain>
    </source>
</reference>
<dbReference type="InterPro" id="IPR058781">
    <property type="entry name" value="HH_AprE-like"/>
</dbReference>
<keyword evidence="4 9" id="KW-1003">Cell membrane</keyword>
<evidence type="ECO:0000256" key="9">
    <source>
        <dbReference type="RuleBase" id="RU365093"/>
    </source>
</evidence>
<evidence type="ECO:0000256" key="1">
    <source>
        <dbReference type="ARBA" id="ARBA00004377"/>
    </source>
</evidence>
<sequence length="450" mass="48995">MLNPAMPTMPNAAPGFLPALPGQQEARRLVRAAWWVLLGALLPAGLWLGLAPITTSVVAPGYVKVDLNRRPVQHREGGIVKSVLVRDGQRVRSGDPVLVLGDVSVQADRERLDYRSSVLRASVARLEAEQRRAPALRFADDLLALGAADPRVRDALKKEEDLFAARRATLLSEVGLMQAQREHIERECAALRSQIAQMDVVLALRRKTLDLNRNLLDDGFISPTRIMQIEAETVDYAASLDQRASELARAAQRLGDVDLRMQGSRNAYVQTASDQLKSVGAQLAEIEQEVRKTTDAASRQVVVAPADGEVIDLKFTSPGAVIRPGDPIADIVPSGAALMVEARVRTEDINNVRLGQHARIKFTALKYRNHAMVDGTVTYVSGDRLTDARNGQSWYGALVAVDAASLHSSGDIALQAGMPAELFIEGSTQTTLQYLIEPVTSTARKALRQM</sequence>
<keyword evidence="7 9" id="KW-1133">Transmembrane helix</keyword>
<feature type="coiled-coil region" evidence="10">
    <location>
        <begin position="269"/>
        <end position="296"/>
    </location>
</feature>
<evidence type="ECO:0000256" key="3">
    <source>
        <dbReference type="ARBA" id="ARBA00022448"/>
    </source>
</evidence>
<evidence type="ECO:0000256" key="4">
    <source>
        <dbReference type="ARBA" id="ARBA00022475"/>
    </source>
</evidence>
<dbReference type="InterPro" id="IPR058982">
    <property type="entry name" value="Beta-barrel_AprE"/>
</dbReference>
<dbReference type="PANTHER" id="PTHR30386:SF17">
    <property type="entry name" value="ALKALINE PROTEASE SECRETION PROTEIN APRE"/>
    <property type="match status" value="1"/>
</dbReference>
<evidence type="ECO:0000259" key="11">
    <source>
        <dbReference type="Pfam" id="PF25994"/>
    </source>
</evidence>
<feature type="domain" description="AprE-like long alpha-helical hairpin" evidence="11">
    <location>
        <begin position="105"/>
        <end position="295"/>
    </location>
</feature>
<keyword evidence="10" id="KW-0175">Coiled coil</keyword>
<dbReference type="InterPro" id="IPR010129">
    <property type="entry name" value="T1SS_HlyD"/>
</dbReference>
<feature type="transmembrane region" description="Helical" evidence="9">
    <location>
        <begin position="32"/>
        <end position="50"/>
    </location>
</feature>
<keyword evidence="5 9" id="KW-0997">Cell inner membrane</keyword>
<protein>
    <recommendedName>
        <fullName evidence="9">Membrane fusion protein (MFP) family protein</fullName>
    </recommendedName>
</protein>
<evidence type="ECO:0000259" key="12">
    <source>
        <dbReference type="Pfam" id="PF26002"/>
    </source>
</evidence>
<gene>
    <name evidence="13" type="ORF">SAMN06295970_1163</name>
</gene>
<dbReference type="Proteomes" id="UP001158049">
    <property type="component" value="Unassembled WGS sequence"/>
</dbReference>
<dbReference type="PANTHER" id="PTHR30386">
    <property type="entry name" value="MEMBRANE FUSION SUBUNIT OF EMRAB-TOLC MULTIDRUG EFFLUX PUMP"/>
    <property type="match status" value="1"/>
</dbReference>
<comment type="similarity">
    <text evidence="2 9">Belongs to the membrane fusion protein (MFP) (TC 8.A.1) family.</text>
</comment>
<proteinExistence type="inferred from homology"/>
<feature type="domain" description="AprE-like beta-barrel" evidence="12">
    <location>
        <begin position="338"/>
        <end position="425"/>
    </location>
</feature>
<evidence type="ECO:0000256" key="10">
    <source>
        <dbReference type="SAM" id="Coils"/>
    </source>
</evidence>
<keyword evidence="3 9" id="KW-0813">Transport</keyword>
<keyword evidence="6 9" id="KW-0812">Transmembrane</keyword>
<organism evidence="13 14">
    <name type="scientific">Noviherbaspirillum suwonense</name>
    <dbReference type="NCBI Taxonomy" id="1224511"/>
    <lineage>
        <taxon>Bacteria</taxon>
        <taxon>Pseudomonadati</taxon>
        <taxon>Pseudomonadota</taxon>
        <taxon>Betaproteobacteria</taxon>
        <taxon>Burkholderiales</taxon>
        <taxon>Oxalobacteraceae</taxon>
        <taxon>Noviherbaspirillum</taxon>
    </lineage>
</organism>
<evidence type="ECO:0000313" key="14">
    <source>
        <dbReference type="Proteomes" id="UP001158049"/>
    </source>
</evidence>
<evidence type="ECO:0000313" key="13">
    <source>
        <dbReference type="EMBL" id="SMP70491.1"/>
    </source>
</evidence>
<dbReference type="EMBL" id="FXUL01000016">
    <property type="protein sequence ID" value="SMP70491.1"/>
    <property type="molecule type" value="Genomic_DNA"/>
</dbReference>
<evidence type="ECO:0000256" key="7">
    <source>
        <dbReference type="ARBA" id="ARBA00022989"/>
    </source>
</evidence>